<keyword evidence="2 3" id="KW-0732">Signal</keyword>
<dbReference type="EMBL" id="RJVQ01000002">
    <property type="protein sequence ID" value="RQW63890.1"/>
    <property type="molecule type" value="Genomic_DNA"/>
</dbReference>
<name>A0A3N9TIG9_9VIBR</name>
<comment type="caution">
    <text evidence="4">The sequence shown here is derived from an EMBL/GenBank/DDBJ whole genome shotgun (WGS) entry which is preliminary data.</text>
</comment>
<feature type="chain" id="PRO_5018083995" evidence="3">
    <location>
        <begin position="20"/>
        <end position="194"/>
    </location>
</feature>
<gene>
    <name evidence="4" type="ORF">EES38_04595</name>
</gene>
<evidence type="ECO:0000313" key="4">
    <source>
        <dbReference type="EMBL" id="RQW63890.1"/>
    </source>
</evidence>
<protein>
    <submittedName>
        <fullName evidence="4">DUF2057 domain-containing protein</fullName>
    </submittedName>
</protein>
<dbReference type="PANTHER" id="PTHR38108">
    <property type="entry name" value="UPF0319 PROTEIN YCCT"/>
    <property type="match status" value="1"/>
</dbReference>
<dbReference type="PANTHER" id="PTHR38108:SF1">
    <property type="entry name" value="UPF0319 PROTEIN YCCT"/>
    <property type="match status" value="1"/>
</dbReference>
<dbReference type="AlphaFoldDB" id="A0A3N9TIG9"/>
<accession>A0A3N9TIG9</accession>
<dbReference type="Pfam" id="PF09829">
    <property type="entry name" value="DUF2057"/>
    <property type="match status" value="1"/>
</dbReference>
<dbReference type="RefSeq" id="WP_124936011.1">
    <property type="nucleotide sequence ID" value="NZ_RJVQ01000002.1"/>
</dbReference>
<keyword evidence="5" id="KW-1185">Reference proteome</keyword>
<dbReference type="InterPro" id="IPR018635">
    <property type="entry name" value="UPF0319"/>
</dbReference>
<dbReference type="OrthoDB" id="6214779at2"/>
<proteinExistence type="inferred from homology"/>
<feature type="signal peptide" evidence="3">
    <location>
        <begin position="1"/>
        <end position="19"/>
    </location>
</feature>
<evidence type="ECO:0000256" key="3">
    <source>
        <dbReference type="SAM" id="SignalP"/>
    </source>
</evidence>
<comment type="similarity">
    <text evidence="1">Belongs to the UPF0319 family.</text>
</comment>
<evidence type="ECO:0000256" key="2">
    <source>
        <dbReference type="ARBA" id="ARBA00022729"/>
    </source>
</evidence>
<evidence type="ECO:0000313" key="5">
    <source>
        <dbReference type="Proteomes" id="UP000281112"/>
    </source>
</evidence>
<organism evidence="4 5">
    <name type="scientific">Vibrio viridaestus</name>
    <dbReference type="NCBI Taxonomy" id="2487322"/>
    <lineage>
        <taxon>Bacteria</taxon>
        <taxon>Pseudomonadati</taxon>
        <taxon>Pseudomonadota</taxon>
        <taxon>Gammaproteobacteria</taxon>
        <taxon>Vibrionales</taxon>
        <taxon>Vibrionaceae</taxon>
        <taxon>Vibrio</taxon>
    </lineage>
</organism>
<reference evidence="4 5" key="1">
    <citation type="submission" date="2018-11" db="EMBL/GenBank/DDBJ databases">
        <title>Vibrio LJC006 sp. nov., isolated from seawater during the bloom of the enteromorpha.</title>
        <authorList>
            <person name="Liang J."/>
        </authorList>
    </citation>
    <scope>NUCLEOTIDE SEQUENCE [LARGE SCALE GENOMIC DNA]</scope>
    <source>
        <strain evidence="4 5">LJC006</strain>
    </source>
</reference>
<dbReference type="Proteomes" id="UP000281112">
    <property type="component" value="Unassembled WGS sequence"/>
</dbReference>
<sequence>MRNSIIFIIGFLLTLNANASMLEVSSNVDVLAINGKAVKEKRQYELENTKNQLVVQYVEALRNGSTTKKYQSKPYVLEVSSVNGDMKLSHKSYLNYSAADAAFRNNINGWTFQNKNGDSIELNMSVLPNVSSIMPYQDIESTVKQYNTNNQISELNNDAQSVEYTNISMKDVKVWFLNSSQQDRKAILKWMIEQ</sequence>
<evidence type="ECO:0000256" key="1">
    <source>
        <dbReference type="ARBA" id="ARBA00008490"/>
    </source>
</evidence>